<comment type="caution">
    <text evidence="2">The sequence shown here is derived from an EMBL/GenBank/DDBJ whole genome shotgun (WGS) entry which is preliminary data.</text>
</comment>
<accession>A0A2M6W1P8</accession>
<evidence type="ECO:0000256" key="1">
    <source>
        <dbReference type="SAM" id="Phobius"/>
    </source>
</evidence>
<protein>
    <submittedName>
        <fullName evidence="2">DUF4956 domain-containing protein</fullName>
    </submittedName>
</protein>
<feature type="transmembrane region" description="Helical" evidence="1">
    <location>
        <begin position="108"/>
        <end position="141"/>
    </location>
</feature>
<dbReference type="Pfam" id="PF16316">
    <property type="entry name" value="DUF4956"/>
    <property type="match status" value="1"/>
</dbReference>
<gene>
    <name evidence="2" type="ORF">COU33_01545</name>
</gene>
<keyword evidence="1" id="KW-1133">Transmembrane helix</keyword>
<keyword evidence="1" id="KW-0472">Membrane</keyword>
<dbReference type="EMBL" id="PFBZ01000064">
    <property type="protein sequence ID" value="PIT86726.1"/>
    <property type="molecule type" value="Genomic_DNA"/>
</dbReference>
<organism evidence="2 3">
    <name type="scientific">Candidatus Magasanikbacteria bacterium CG10_big_fil_rev_8_21_14_0_10_43_6</name>
    <dbReference type="NCBI Taxonomy" id="1974650"/>
    <lineage>
        <taxon>Bacteria</taxon>
        <taxon>Candidatus Magasanikiibacteriota</taxon>
    </lineage>
</organism>
<evidence type="ECO:0000313" key="2">
    <source>
        <dbReference type="EMBL" id="PIT86726.1"/>
    </source>
</evidence>
<reference evidence="3" key="1">
    <citation type="submission" date="2017-09" db="EMBL/GenBank/DDBJ databases">
        <title>Depth-based differentiation of microbial function through sediment-hosted aquifers and enrichment of novel symbionts in the deep terrestrial subsurface.</title>
        <authorList>
            <person name="Probst A.J."/>
            <person name="Ladd B."/>
            <person name="Jarett J.K."/>
            <person name="Geller-Mcgrath D.E."/>
            <person name="Sieber C.M.K."/>
            <person name="Emerson J.B."/>
            <person name="Anantharaman K."/>
            <person name="Thomas B.C."/>
            <person name="Malmstrom R."/>
            <person name="Stieglmeier M."/>
            <person name="Klingl A."/>
            <person name="Woyke T."/>
            <person name="Ryan C.M."/>
            <person name="Banfield J.F."/>
        </authorList>
    </citation>
    <scope>NUCLEOTIDE SEQUENCE [LARGE SCALE GENOMIC DNA]</scope>
</reference>
<evidence type="ECO:0000313" key="3">
    <source>
        <dbReference type="Proteomes" id="UP000229362"/>
    </source>
</evidence>
<dbReference type="Proteomes" id="UP000229362">
    <property type="component" value="Unassembled WGS sequence"/>
</dbReference>
<keyword evidence="1" id="KW-0812">Transmembrane</keyword>
<feature type="transmembrane region" description="Helical" evidence="1">
    <location>
        <begin position="20"/>
        <end position="46"/>
    </location>
</feature>
<name>A0A2M6W1P8_9BACT</name>
<proteinExistence type="predicted"/>
<dbReference type="AlphaFoldDB" id="A0A2M6W1P8"/>
<feature type="transmembrane region" description="Helical" evidence="1">
    <location>
        <begin position="58"/>
        <end position="88"/>
    </location>
</feature>
<sequence>MNLDTFTAKDLFGNQQFISAVNFTVGQIIMSLLLTFVLSAFIYYIYKKTYSGVTFSKHFGMTLILVALVAAVIVMAISGNLALSLGMIGALSIVRFRSAIKDPRDIAFLFWAVSTGIVAGVFIYKLAIISHLLIAGVILFFSRKQQEHRVFLLVISGKDIDKKKLEEVLTQTCKKTNLRLETVIQGQEQLHIEVTLKKSEAMFGASDLNKKISSDVPGIEKITAVSEEDTLSTV</sequence>
<dbReference type="InterPro" id="IPR032531">
    <property type="entry name" value="DUF4956"/>
</dbReference>